<dbReference type="InterPro" id="IPR029058">
    <property type="entry name" value="AB_hydrolase_fold"/>
</dbReference>
<gene>
    <name evidence="2" type="ORF">Sjap_004832</name>
</gene>
<dbReference type="PANTHER" id="PTHR23024">
    <property type="entry name" value="ARYLACETAMIDE DEACETYLASE"/>
    <property type="match status" value="1"/>
</dbReference>
<evidence type="ECO:0000259" key="1">
    <source>
        <dbReference type="Pfam" id="PF07859"/>
    </source>
</evidence>
<name>A0AAP0K4A1_9MAGN</name>
<dbReference type="Gene3D" id="3.40.50.1820">
    <property type="entry name" value="alpha/beta hydrolase"/>
    <property type="match status" value="1"/>
</dbReference>
<accession>A0AAP0K4A1</accession>
<proteinExistence type="predicted"/>
<dbReference type="GO" id="GO:0016787">
    <property type="term" value="F:hydrolase activity"/>
    <property type="evidence" value="ECO:0007669"/>
    <property type="project" value="InterPro"/>
</dbReference>
<dbReference type="Proteomes" id="UP001417504">
    <property type="component" value="Unassembled WGS sequence"/>
</dbReference>
<evidence type="ECO:0000313" key="3">
    <source>
        <dbReference type="Proteomes" id="UP001417504"/>
    </source>
</evidence>
<dbReference type="AlphaFoldDB" id="A0AAP0K4A1"/>
<feature type="domain" description="Alpha/beta hydrolase fold-3" evidence="1">
    <location>
        <begin position="132"/>
        <end position="359"/>
    </location>
</feature>
<dbReference type="Pfam" id="PF07859">
    <property type="entry name" value="Abhydrolase_3"/>
    <property type="match status" value="1"/>
</dbReference>
<dbReference type="InterPro" id="IPR050466">
    <property type="entry name" value="Carboxylest/Gibb_receptor"/>
</dbReference>
<dbReference type="EMBL" id="JBBNAE010000002">
    <property type="protein sequence ID" value="KAK9144929.1"/>
    <property type="molecule type" value="Genomic_DNA"/>
</dbReference>
<dbReference type="SUPFAM" id="SSF53474">
    <property type="entry name" value="alpha/beta-Hydrolases"/>
    <property type="match status" value="1"/>
</dbReference>
<reference evidence="2 3" key="1">
    <citation type="submission" date="2024-01" db="EMBL/GenBank/DDBJ databases">
        <title>Genome assemblies of Stephania.</title>
        <authorList>
            <person name="Yang L."/>
        </authorList>
    </citation>
    <scope>NUCLEOTIDE SEQUENCE [LARGE SCALE GENOMIC DNA]</scope>
    <source>
        <strain evidence="2">QJT</strain>
        <tissue evidence="2">Leaf</tissue>
    </source>
</reference>
<dbReference type="InterPro" id="IPR013094">
    <property type="entry name" value="AB_hydrolase_3"/>
</dbReference>
<dbReference type="PANTHER" id="PTHR23024:SF546">
    <property type="entry name" value="CARBOXYLESTERASE 120-RELATED"/>
    <property type="match status" value="1"/>
</dbReference>
<organism evidence="2 3">
    <name type="scientific">Stephania japonica</name>
    <dbReference type="NCBI Taxonomy" id="461633"/>
    <lineage>
        <taxon>Eukaryota</taxon>
        <taxon>Viridiplantae</taxon>
        <taxon>Streptophyta</taxon>
        <taxon>Embryophyta</taxon>
        <taxon>Tracheophyta</taxon>
        <taxon>Spermatophyta</taxon>
        <taxon>Magnoliopsida</taxon>
        <taxon>Ranunculales</taxon>
        <taxon>Menispermaceae</taxon>
        <taxon>Menispermoideae</taxon>
        <taxon>Cissampelideae</taxon>
        <taxon>Stephania</taxon>
    </lineage>
</organism>
<keyword evidence="3" id="KW-1185">Reference proteome</keyword>
<evidence type="ECO:0000313" key="2">
    <source>
        <dbReference type="EMBL" id="KAK9144929.1"/>
    </source>
</evidence>
<comment type="caution">
    <text evidence="2">The sequence shown here is derived from an EMBL/GenBank/DDBJ whole genome shotgun (WGS) entry which is preliminary data.</text>
</comment>
<sequence length="384" mass="43042">MEVPPTCHYGIFFSTYTCFNMQPSSLFPKKRHATQFTNSISSTQTDLTEHDHHNMNIPFQSGSTDPYEFLHIVYNPTDDTLTRRFHFPCSNLDNDNSSLPFSAKDVPLNTHHKTWLRLYKPTTTSPHKLPLILYFHGGGFILCSAADSIYHDFCGRLAAELPAIVVSVEYRLAPENRLPAAYEDAEEAVKWVREQAIMDEENKGEGEGWLRDVADFSNCYLMGISAGGNIAYNAALRCLPLDLKPVQIVGLILNDACFGGVERSGSEMRLANDKVLPLAAKDLSWELSLPRGADRDHEYSNPTVGSLGRWEKIGWAGRCFVSAHGGDLLVDRELAVAKMMEREGVKVKVWFEEEGIHGIELFDPCKTSALLLHLKQFIYSPNVA</sequence>
<protein>
    <recommendedName>
        <fullName evidence="1">Alpha/beta hydrolase fold-3 domain-containing protein</fullName>
    </recommendedName>
</protein>